<evidence type="ECO:0000256" key="2">
    <source>
        <dbReference type="ARBA" id="ARBA00022803"/>
    </source>
</evidence>
<dbReference type="PANTHER" id="PTHR45641:SF19">
    <property type="entry name" value="NEPHROCYSTIN-3"/>
    <property type="match status" value="1"/>
</dbReference>
<dbReference type="PANTHER" id="PTHR45641">
    <property type="entry name" value="TETRATRICOPEPTIDE REPEAT PROTEIN (AFU_ORTHOLOGUE AFUA_6G03870)"/>
    <property type="match status" value="1"/>
</dbReference>
<feature type="compositionally biased region" description="Pro residues" evidence="4">
    <location>
        <begin position="447"/>
        <end position="460"/>
    </location>
</feature>
<feature type="repeat" description="TPR" evidence="3">
    <location>
        <begin position="216"/>
        <end position="249"/>
    </location>
</feature>
<dbReference type="Pfam" id="PF13424">
    <property type="entry name" value="TPR_12"/>
    <property type="match status" value="2"/>
</dbReference>
<accession>A0A7S2PNL8</accession>
<evidence type="ECO:0000313" key="5">
    <source>
        <dbReference type="EMBL" id="CAD9607813.1"/>
    </source>
</evidence>
<feature type="repeat" description="TPR" evidence="3">
    <location>
        <begin position="132"/>
        <end position="165"/>
    </location>
</feature>
<feature type="compositionally biased region" description="Pro residues" evidence="4">
    <location>
        <begin position="407"/>
        <end position="427"/>
    </location>
</feature>
<feature type="region of interest" description="Disordered" evidence="4">
    <location>
        <begin position="372"/>
        <end position="500"/>
    </location>
</feature>
<keyword evidence="2 3" id="KW-0802">TPR repeat</keyword>
<sequence length="500" mass="54706">MGNIISDEDVEQTYSLLPSGEYATTSYQNSRTYNSDRQWSEDAREVERLVRVGNQFCRHAHYDRALKYYEEAHEIEIHRLNLSENHMSVAITNNNMGIVLNKLKRYEDAMEKYWESLRVKKLKLRKDHVNIAGTLHNMGVVHKNKKEYDMAMACYEEALRIRTLRLGLKSAHCAATIQNMGIVHRERGESVKAIQLLEEALDINRLVLTGESIEVANVLNDLGKVYAIVGDYEQAMKMYREAREILDSAKISPEHVYMRENEKNVTEAKNGLNGVTGELSDEEDEESEGSSDAGDDFNGFVGARTSVNTDGPASEDALLDFVTMNGSTGGKEDGVEVAGEDDLLEFLSPEDNRESVVNDSSDLLGMNDITGAVNSDKGEEDLLVFPSGPTGTVQADDSEKEEVAQTVPPPVELPPPPEGPPPTPPTPSVDRPSNNVPTNSASSPCDIAPPPASPPPPMPDIPASTASNETQIDGATEQNGTSSTEALQPVPSSEQSVSDS</sequence>
<dbReference type="PROSITE" id="PS50293">
    <property type="entry name" value="TPR_REGION"/>
    <property type="match status" value="1"/>
</dbReference>
<evidence type="ECO:0000256" key="3">
    <source>
        <dbReference type="PROSITE-ProRule" id="PRU00339"/>
    </source>
</evidence>
<dbReference type="InterPro" id="IPR011990">
    <property type="entry name" value="TPR-like_helical_dom_sf"/>
</dbReference>
<keyword evidence="1" id="KW-0677">Repeat</keyword>
<evidence type="ECO:0000256" key="4">
    <source>
        <dbReference type="SAM" id="MobiDB-lite"/>
    </source>
</evidence>
<feature type="repeat" description="TPR" evidence="3">
    <location>
        <begin position="46"/>
        <end position="79"/>
    </location>
</feature>
<feature type="region of interest" description="Disordered" evidence="4">
    <location>
        <begin position="265"/>
        <end position="304"/>
    </location>
</feature>
<feature type="compositionally biased region" description="Polar residues" evidence="4">
    <location>
        <begin position="467"/>
        <end position="500"/>
    </location>
</feature>
<evidence type="ECO:0008006" key="6">
    <source>
        <dbReference type="Google" id="ProtNLM"/>
    </source>
</evidence>
<dbReference type="InterPro" id="IPR019734">
    <property type="entry name" value="TPR_rpt"/>
</dbReference>
<organism evidence="5">
    <name type="scientific">Leptocylindrus danicus</name>
    <dbReference type="NCBI Taxonomy" id="163516"/>
    <lineage>
        <taxon>Eukaryota</taxon>
        <taxon>Sar</taxon>
        <taxon>Stramenopiles</taxon>
        <taxon>Ochrophyta</taxon>
        <taxon>Bacillariophyta</taxon>
        <taxon>Coscinodiscophyceae</taxon>
        <taxon>Chaetocerotophycidae</taxon>
        <taxon>Leptocylindrales</taxon>
        <taxon>Leptocylindraceae</taxon>
        <taxon>Leptocylindrus</taxon>
    </lineage>
</organism>
<dbReference type="AlphaFoldDB" id="A0A7S2PNL8"/>
<name>A0A7S2PNL8_9STRA</name>
<dbReference type="SUPFAM" id="SSF48452">
    <property type="entry name" value="TPR-like"/>
    <property type="match status" value="1"/>
</dbReference>
<proteinExistence type="predicted"/>
<gene>
    <name evidence="5" type="ORF">LDAN0321_LOCUS18901</name>
</gene>
<evidence type="ECO:0000256" key="1">
    <source>
        <dbReference type="ARBA" id="ARBA00022737"/>
    </source>
</evidence>
<feature type="compositionally biased region" description="Acidic residues" evidence="4">
    <location>
        <begin position="279"/>
        <end position="295"/>
    </location>
</feature>
<dbReference type="EMBL" id="HBGY01030410">
    <property type="protein sequence ID" value="CAD9607813.1"/>
    <property type="molecule type" value="Transcribed_RNA"/>
</dbReference>
<dbReference type="Gene3D" id="1.25.40.10">
    <property type="entry name" value="Tetratricopeptide repeat domain"/>
    <property type="match status" value="1"/>
</dbReference>
<dbReference type="SMART" id="SM00028">
    <property type="entry name" value="TPR"/>
    <property type="match status" value="5"/>
</dbReference>
<dbReference type="PROSITE" id="PS50005">
    <property type="entry name" value="TPR"/>
    <property type="match status" value="3"/>
</dbReference>
<reference evidence="5" key="1">
    <citation type="submission" date="2021-01" db="EMBL/GenBank/DDBJ databases">
        <authorList>
            <person name="Corre E."/>
            <person name="Pelletier E."/>
            <person name="Niang G."/>
            <person name="Scheremetjew M."/>
            <person name="Finn R."/>
            <person name="Kale V."/>
            <person name="Holt S."/>
            <person name="Cochrane G."/>
            <person name="Meng A."/>
            <person name="Brown T."/>
            <person name="Cohen L."/>
        </authorList>
    </citation>
    <scope>NUCLEOTIDE SEQUENCE</scope>
    <source>
        <strain evidence="5">B650</strain>
    </source>
</reference>
<protein>
    <recommendedName>
        <fullName evidence="6">MalT-like TPR region domain-containing protein</fullName>
    </recommendedName>
</protein>